<dbReference type="EMBL" id="JBHUII010000004">
    <property type="protein sequence ID" value="MFD2206012.1"/>
    <property type="molecule type" value="Genomic_DNA"/>
</dbReference>
<dbReference type="Proteomes" id="UP001597294">
    <property type="component" value="Unassembled WGS sequence"/>
</dbReference>
<comment type="caution">
    <text evidence="1">The sequence shown here is derived from an EMBL/GenBank/DDBJ whole genome shotgun (WGS) entry which is preliminary data.</text>
</comment>
<evidence type="ECO:0000313" key="1">
    <source>
        <dbReference type="EMBL" id="MFD2206012.1"/>
    </source>
</evidence>
<proteinExistence type="predicted"/>
<dbReference type="InterPro" id="IPR009922">
    <property type="entry name" value="DUF1457"/>
</dbReference>
<organism evidence="1 2">
    <name type="scientific">Kiloniella antarctica</name>
    <dbReference type="NCBI Taxonomy" id="1550907"/>
    <lineage>
        <taxon>Bacteria</taxon>
        <taxon>Pseudomonadati</taxon>
        <taxon>Pseudomonadota</taxon>
        <taxon>Alphaproteobacteria</taxon>
        <taxon>Rhodospirillales</taxon>
        <taxon>Kiloniellaceae</taxon>
        <taxon>Kiloniella</taxon>
    </lineage>
</organism>
<dbReference type="RefSeq" id="WP_380251178.1">
    <property type="nucleotide sequence ID" value="NZ_JBHUII010000004.1"/>
</dbReference>
<accession>A0ABW5BIP9</accession>
<name>A0ABW5BIP9_9PROT</name>
<gene>
    <name evidence="1" type="ORF">ACFSKO_10330</name>
</gene>
<reference evidence="2" key="1">
    <citation type="journal article" date="2019" name="Int. J. Syst. Evol. Microbiol.">
        <title>The Global Catalogue of Microorganisms (GCM) 10K type strain sequencing project: providing services to taxonomists for standard genome sequencing and annotation.</title>
        <authorList>
            <consortium name="The Broad Institute Genomics Platform"/>
            <consortium name="The Broad Institute Genome Sequencing Center for Infectious Disease"/>
            <person name="Wu L."/>
            <person name="Ma J."/>
        </authorList>
    </citation>
    <scope>NUCLEOTIDE SEQUENCE [LARGE SCALE GENOMIC DNA]</scope>
    <source>
        <strain evidence="2">CGMCC 4.7192</strain>
    </source>
</reference>
<evidence type="ECO:0000313" key="2">
    <source>
        <dbReference type="Proteomes" id="UP001597294"/>
    </source>
</evidence>
<dbReference type="Pfam" id="PF07310">
    <property type="entry name" value="PAS_5"/>
    <property type="match status" value="1"/>
</dbReference>
<sequence length="164" mass="19143">MIQLRFTSNKAYDESFLAICDVKIREFYEFYCSKKQGRKMPSRHDFDPVKMTRFLPSITLVDAESGDYRYRLVGTKEVEVRGNDPTGKTVKEAFYGSLLEEVEENYNYVCQSKSFIYDHNNETEDPNQILYDETLFLPLSNDDITVNIVMLFSVQQFKSGRGSF</sequence>
<keyword evidence="2" id="KW-1185">Reference proteome</keyword>
<protein>
    <submittedName>
        <fullName evidence="1">PAS domain-containing protein</fullName>
    </submittedName>
</protein>